<evidence type="ECO:0000256" key="1">
    <source>
        <dbReference type="SAM" id="MobiDB-lite"/>
    </source>
</evidence>
<feature type="region of interest" description="Disordered" evidence="1">
    <location>
        <begin position="32"/>
        <end position="59"/>
    </location>
</feature>
<reference evidence="2" key="2">
    <citation type="submission" date="2023-06" db="EMBL/GenBank/DDBJ databases">
        <authorList>
            <consortium name="Lawrence Berkeley National Laboratory"/>
            <person name="Mondo S.J."/>
            <person name="Hensen N."/>
            <person name="Bonometti L."/>
            <person name="Westerberg I."/>
            <person name="Brannstrom I.O."/>
            <person name="Guillou S."/>
            <person name="Cros-Aarteil S."/>
            <person name="Calhoun S."/>
            <person name="Haridas S."/>
            <person name="Kuo A."/>
            <person name="Pangilinan J."/>
            <person name="Riley R."/>
            <person name="Labutti K."/>
            <person name="Andreopoulos B."/>
            <person name="Lipzen A."/>
            <person name="Chen C."/>
            <person name="Yanf M."/>
            <person name="Daum C."/>
            <person name="Ng V."/>
            <person name="Clum A."/>
            <person name="Steindorff A."/>
            <person name="Ohm R."/>
            <person name="Martin F."/>
            <person name="Silar P."/>
            <person name="Natvig D."/>
            <person name="Lalanne C."/>
            <person name="Gautier V."/>
            <person name="Ament-Velasquez S.L."/>
            <person name="Kruys A."/>
            <person name="Hutchinson M.I."/>
            <person name="Powell A.J."/>
            <person name="Barry K."/>
            <person name="Miller A.N."/>
            <person name="Grigoriev I.V."/>
            <person name="Debuchy R."/>
            <person name="Gladieux P."/>
            <person name="Thoren M.H."/>
            <person name="Johannesson H."/>
        </authorList>
    </citation>
    <scope>NUCLEOTIDE SEQUENCE</scope>
    <source>
        <strain evidence="2">CBS 333.67</strain>
    </source>
</reference>
<organism evidence="2 3">
    <name type="scientific">Chaetomium strumarium</name>
    <dbReference type="NCBI Taxonomy" id="1170767"/>
    <lineage>
        <taxon>Eukaryota</taxon>
        <taxon>Fungi</taxon>
        <taxon>Dikarya</taxon>
        <taxon>Ascomycota</taxon>
        <taxon>Pezizomycotina</taxon>
        <taxon>Sordariomycetes</taxon>
        <taxon>Sordariomycetidae</taxon>
        <taxon>Sordariales</taxon>
        <taxon>Chaetomiaceae</taxon>
        <taxon>Chaetomium</taxon>
    </lineage>
</organism>
<feature type="region of interest" description="Disordered" evidence="1">
    <location>
        <begin position="74"/>
        <end position="184"/>
    </location>
</feature>
<name>A0AAJ0GKV7_9PEZI</name>
<gene>
    <name evidence="2" type="ORF">B0T15DRAFT_322955</name>
</gene>
<accession>A0AAJ0GKV7</accession>
<sequence>MSRFSRHHHDFSYGYGGASNPWDTRTVFIGVDNDDDEDNDEADRYSRVTLGGRSRRPSASVSVIGYGDLEFRPRPRAARDRDSRDTDRNRVRVRHRDGSYRANPLKPSLSTGLVDYETETLKQRLRLSDRSPPPAPPPPPPAPGTYARQHNHRDSHHHHHHHPRARSLSLSRLSAGDSDEESDRLVAHAHGGGWDSATVVPDPPGGYYRHPRLSLSSPRVGLAGAGWPLVSSRPGTRSPSLERERERERERYERGYQVVPVVPPYGNEDDLRLRLGGVGSPRVPARKGRSESFERYDGTLMNGRDGGSPGTGGRVRAASKYRGVRPQYNQVHALILTWSFHDLRTEDYTAPPSSDYVSLEEETARLRDTFESYGYTVHEFLIPMHRSVESLKAKLKQFCRYAADDTLLIIYYHGHGALDDDNELVFSSHDHPDNPGWSQAAAAELYAALLSGDACATHGRRERYQELLKK</sequence>
<feature type="compositionally biased region" description="Pro residues" evidence="1">
    <location>
        <begin position="131"/>
        <end position="143"/>
    </location>
</feature>
<dbReference type="EMBL" id="JAUDZG010000008">
    <property type="protein sequence ID" value="KAK3301762.1"/>
    <property type="molecule type" value="Genomic_DNA"/>
</dbReference>
<feature type="region of interest" description="Disordered" evidence="1">
    <location>
        <begin position="296"/>
        <end position="315"/>
    </location>
</feature>
<dbReference type="GeneID" id="87882899"/>
<feature type="compositionally biased region" description="Basic residues" evidence="1">
    <location>
        <begin position="149"/>
        <end position="165"/>
    </location>
</feature>
<protein>
    <submittedName>
        <fullName evidence="2">Uncharacterized protein</fullName>
    </submittedName>
</protein>
<feature type="compositionally biased region" description="Basic and acidic residues" evidence="1">
    <location>
        <begin position="119"/>
        <end position="129"/>
    </location>
</feature>
<evidence type="ECO:0000313" key="3">
    <source>
        <dbReference type="Proteomes" id="UP001273166"/>
    </source>
</evidence>
<evidence type="ECO:0000313" key="2">
    <source>
        <dbReference type="EMBL" id="KAK3301762.1"/>
    </source>
</evidence>
<feature type="compositionally biased region" description="Basic and acidic residues" evidence="1">
    <location>
        <begin position="74"/>
        <end position="90"/>
    </location>
</feature>
<keyword evidence="3" id="KW-1185">Reference proteome</keyword>
<reference evidence="2" key="1">
    <citation type="journal article" date="2023" name="Mol. Phylogenet. Evol.">
        <title>Genome-scale phylogeny and comparative genomics of the fungal order Sordariales.</title>
        <authorList>
            <person name="Hensen N."/>
            <person name="Bonometti L."/>
            <person name="Westerberg I."/>
            <person name="Brannstrom I.O."/>
            <person name="Guillou S."/>
            <person name="Cros-Aarteil S."/>
            <person name="Calhoun S."/>
            <person name="Haridas S."/>
            <person name="Kuo A."/>
            <person name="Mondo S."/>
            <person name="Pangilinan J."/>
            <person name="Riley R."/>
            <person name="LaButti K."/>
            <person name="Andreopoulos B."/>
            <person name="Lipzen A."/>
            <person name="Chen C."/>
            <person name="Yan M."/>
            <person name="Daum C."/>
            <person name="Ng V."/>
            <person name="Clum A."/>
            <person name="Steindorff A."/>
            <person name="Ohm R.A."/>
            <person name="Martin F."/>
            <person name="Silar P."/>
            <person name="Natvig D.O."/>
            <person name="Lalanne C."/>
            <person name="Gautier V."/>
            <person name="Ament-Velasquez S.L."/>
            <person name="Kruys A."/>
            <person name="Hutchinson M.I."/>
            <person name="Powell A.J."/>
            <person name="Barry K."/>
            <person name="Miller A.N."/>
            <person name="Grigoriev I.V."/>
            <person name="Debuchy R."/>
            <person name="Gladieux P."/>
            <person name="Hiltunen Thoren M."/>
            <person name="Johannesson H."/>
        </authorList>
    </citation>
    <scope>NUCLEOTIDE SEQUENCE</scope>
    <source>
        <strain evidence="2">CBS 333.67</strain>
    </source>
</reference>
<feature type="compositionally biased region" description="Low complexity" evidence="1">
    <location>
        <begin position="166"/>
        <end position="175"/>
    </location>
</feature>
<dbReference type="AlphaFoldDB" id="A0AAJ0GKV7"/>
<dbReference type="Proteomes" id="UP001273166">
    <property type="component" value="Unassembled WGS sequence"/>
</dbReference>
<proteinExistence type="predicted"/>
<comment type="caution">
    <text evidence="2">The sequence shown here is derived from an EMBL/GenBank/DDBJ whole genome shotgun (WGS) entry which is preliminary data.</text>
</comment>
<feature type="compositionally biased region" description="Gly residues" evidence="1">
    <location>
        <begin position="304"/>
        <end position="313"/>
    </location>
</feature>
<dbReference type="RefSeq" id="XP_062717542.1">
    <property type="nucleotide sequence ID" value="XM_062864070.1"/>
</dbReference>
<feature type="compositionally biased region" description="Acidic residues" evidence="1">
    <location>
        <begin position="32"/>
        <end position="41"/>
    </location>
</feature>